<evidence type="ECO:0000313" key="1">
    <source>
        <dbReference type="EMBL" id="VDK74005.1"/>
    </source>
</evidence>
<keyword evidence="2" id="KW-1185">Reference proteome</keyword>
<accession>A0A3P6T0W4</accession>
<evidence type="ECO:0000313" key="2">
    <source>
        <dbReference type="Proteomes" id="UP000271889"/>
    </source>
</evidence>
<dbReference type="EMBL" id="UYRV01023660">
    <property type="protein sequence ID" value="VDK74005.1"/>
    <property type="molecule type" value="Genomic_DNA"/>
</dbReference>
<dbReference type="AlphaFoldDB" id="A0A3P6T0W4"/>
<proteinExistence type="predicted"/>
<name>A0A3P6T0W4_CYLGO</name>
<reference evidence="1 2" key="1">
    <citation type="submission" date="2018-11" db="EMBL/GenBank/DDBJ databases">
        <authorList>
            <consortium name="Pathogen Informatics"/>
        </authorList>
    </citation>
    <scope>NUCLEOTIDE SEQUENCE [LARGE SCALE GENOMIC DNA]</scope>
</reference>
<gene>
    <name evidence="1" type="ORF">CGOC_LOCUS6987</name>
</gene>
<dbReference type="Proteomes" id="UP000271889">
    <property type="component" value="Unassembled WGS sequence"/>
</dbReference>
<sequence length="84" mass="9445">MIYDPTCNNLGIRCLSAQDANAMVQQVDMECRATVFCLFTVEHYYTVPGQMGPRFNDAYAVCRGNMRWTLINGTPIIGIGCQFQ</sequence>
<protein>
    <submittedName>
        <fullName evidence="1">Uncharacterized protein</fullName>
    </submittedName>
</protein>
<organism evidence="1 2">
    <name type="scientific">Cylicostephanus goldi</name>
    <name type="common">Nematode worm</name>
    <dbReference type="NCBI Taxonomy" id="71465"/>
    <lineage>
        <taxon>Eukaryota</taxon>
        <taxon>Metazoa</taxon>
        <taxon>Ecdysozoa</taxon>
        <taxon>Nematoda</taxon>
        <taxon>Chromadorea</taxon>
        <taxon>Rhabditida</taxon>
        <taxon>Rhabditina</taxon>
        <taxon>Rhabditomorpha</taxon>
        <taxon>Strongyloidea</taxon>
        <taxon>Strongylidae</taxon>
        <taxon>Cylicostephanus</taxon>
    </lineage>
</organism>